<keyword evidence="2" id="KW-1185">Reference proteome</keyword>
<dbReference type="InterPro" id="IPR033653">
    <property type="entry name" value="NTP-PPase_DR2231-like"/>
</dbReference>
<sequence>MDKIDSLNQVAEFHKTFKHPVLASPTIPDEKRCALRVELISEELKELEQAIKDKDMTEIADALCDIQYVLSGAVLEFGLGEKFVELFNEVQRSNMSKACKTLEEAEATVKHYKENKGTDSYIKEEDGLFLVYRKEDDKTLKSIDYSPADLKSILDK</sequence>
<evidence type="ECO:0000313" key="2">
    <source>
        <dbReference type="Proteomes" id="UP001300692"/>
    </source>
</evidence>
<dbReference type="EMBL" id="JAOYOD010000001">
    <property type="protein sequence ID" value="MCV9386474.1"/>
    <property type="molecule type" value="Genomic_DNA"/>
</dbReference>
<gene>
    <name evidence="1" type="ORF">N7U62_07355</name>
</gene>
<dbReference type="RefSeq" id="WP_264137266.1">
    <property type="nucleotide sequence ID" value="NZ_JAOYOD010000001.1"/>
</dbReference>
<dbReference type="InterPro" id="IPR023292">
    <property type="entry name" value="NTP_PyroPHydrolase-like_dom_sf"/>
</dbReference>
<dbReference type="InterPro" id="IPR021130">
    <property type="entry name" value="PRib-ATP_PPHydrolase-like"/>
</dbReference>
<protein>
    <submittedName>
        <fullName evidence="1">Nucleoside triphosphate pyrophosphohydrolase family protein</fullName>
    </submittedName>
</protein>
<organism evidence="1 2">
    <name type="scientific">Reichenbachiella ulvae</name>
    <dbReference type="NCBI Taxonomy" id="2980104"/>
    <lineage>
        <taxon>Bacteria</taxon>
        <taxon>Pseudomonadati</taxon>
        <taxon>Bacteroidota</taxon>
        <taxon>Cytophagia</taxon>
        <taxon>Cytophagales</taxon>
        <taxon>Reichenbachiellaceae</taxon>
        <taxon>Reichenbachiella</taxon>
    </lineage>
</organism>
<comment type="caution">
    <text evidence="1">The sequence shown here is derived from an EMBL/GenBank/DDBJ whole genome shotgun (WGS) entry which is preliminary data.</text>
</comment>
<dbReference type="Pfam" id="PF01503">
    <property type="entry name" value="PRA-PH"/>
    <property type="match status" value="1"/>
</dbReference>
<evidence type="ECO:0000313" key="1">
    <source>
        <dbReference type="EMBL" id="MCV9386474.1"/>
    </source>
</evidence>
<dbReference type="Gene3D" id="1.10.3420.10">
    <property type="entry name" value="putative ntp pyrophosphohydrolase like domain"/>
    <property type="match status" value="1"/>
</dbReference>
<reference evidence="1 2" key="1">
    <citation type="submission" date="2022-10" db="EMBL/GenBank/DDBJ databases">
        <title>Comparative genomics and taxonomic characterization of three novel marine species of genus Reichenbachiella exhibiting antioxidant and polysaccharide degradation activities.</title>
        <authorList>
            <person name="Muhammad N."/>
            <person name="Lee Y.-J."/>
            <person name="Ko J."/>
            <person name="Kim S.-G."/>
        </authorList>
    </citation>
    <scope>NUCLEOTIDE SEQUENCE [LARGE SCALE GENOMIC DNA]</scope>
    <source>
        <strain evidence="1 2">ABR2-5</strain>
    </source>
</reference>
<dbReference type="Proteomes" id="UP001300692">
    <property type="component" value="Unassembled WGS sequence"/>
</dbReference>
<name>A0ABT3CS54_9BACT</name>
<dbReference type="CDD" id="cd11530">
    <property type="entry name" value="NTP-PPase_DR2231_like"/>
    <property type="match status" value="1"/>
</dbReference>
<accession>A0ABT3CS54</accession>
<proteinExistence type="predicted"/>